<dbReference type="Pfam" id="PF00582">
    <property type="entry name" value="Usp"/>
    <property type="match status" value="2"/>
</dbReference>
<feature type="domain" description="UspA" evidence="4">
    <location>
        <begin position="151"/>
        <end position="294"/>
    </location>
</feature>
<dbReference type="SUPFAM" id="SSF52402">
    <property type="entry name" value="Adenine nucleotide alpha hydrolases-like"/>
    <property type="match status" value="2"/>
</dbReference>
<dbReference type="EMBL" id="CP000774">
    <property type="protein sequence ID" value="ABS64525.1"/>
    <property type="molecule type" value="Genomic_DNA"/>
</dbReference>
<evidence type="ECO:0000256" key="3">
    <source>
        <dbReference type="ARBA" id="ARBA00022840"/>
    </source>
</evidence>
<evidence type="ECO:0000259" key="4">
    <source>
        <dbReference type="Pfam" id="PF00582"/>
    </source>
</evidence>
<dbReference type="AlphaFoldDB" id="A7HX92"/>
<dbReference type="PRINTS" id="PR01438">
    <property type="entry name" value="UNVRSLSTRESS"/>
</dbReference>
<dbReference type="RefSeq" id="WP_012111841.1">
    <property type="nucleotide sequence ID" value="NC_009719.1"/>
</dbReference>
<reference evidence="5 6" key="1">
    <citation type="journal article" date="2011" name="Stand. Genomic Sci.">
        <title>Complete genome sequence of Parvibaculum lavamentivorans type strain (DS-1(T)).</title>
        <authorList>
            <person name="Schleheck D."/>
            <person name="Weiss M."/>
            <person name="Pitluck S."/>
            <person name="Bruce D."/>
            <person name="Land M.L."/>
            <person name="Han S."/>
            <person name="Saunders E."/>
            <person name="Tapia R."/>
            <person name="Detter C."/>
            <person name="Brettin T."/>
            <person name="Han J."/>
            <person name="Woyke T."/>
            <person name="Goodwin L."/>
            <person name="Pennacchio L."/>
            <person name="Nolan M."/>
            <person name="Cook A.M."/>
            <person name="Kjelleberg S."/>
            <person name="Thomas T."/>
        </authorList>
    </citation>
    <scope>NUCLEOTIDE SEQUENCE [LARGE SCALE GENOMIC DNA]</scope>
    <source>
        <strain evidence="6">DS-1 / DSM 13023 / NCIMB 13966</strain>
    </source>
</reference>
<dbReference type="HOGENOM" id="CLU_049301_2_1_5"/>
<comment type="similarity">
    <text evidence="1">Belongs to the universal stress protein A family.</text>
</comment>
<dbReference type="Gene3D" id="3.40.50.620">
    <property type="entry name" value="HUPs"/>
    <property type="match status" value="2"/>
</dbReference>
<dbReference type="Proteomes" id="UP000006377">
    <property type="component" value="Chromosome"/>
</dbReference>
<gene>
    <name evidence="5" type="ordered locus">Plav_2918</name>
</gene>
<dbReference type="KEGG" id="pla:Plav_2918"/>
<dbReference type="CDD" id="cd00293">
    <property type="entry name" value="USP-like"/>
    <property type="match status" value="2"/>
</dbReference>
<keyword evidence="6" id="KW-1185">Reference proteome</keyword>
<dbReference type="STRING" id="402881.Plav_2918"/>
<dbReference type="eggNOG" id="COG0589">
    <property type="taxonomic scope" value="Bacteria"/>
</dbReference>
<sequence>MSTKGGSGSLSGLKSILIATDLSTRSDKAVSRGLALAAAYGATVRVVHVVDDDQPASLVEDEASRAADLIEEYVAPIAKEFGLTPDIDIWRGLPSVAIQTLVDQLAPDLLVLGAHRRQFLRDVFIGTTVERVIRSCGRPVLMVNLAPEIPYRKAMAAVDLSQHSIDALEFASRISFLGCEKLSVVHAFLPLADGLMRYADVEMNKIEEYVVSVADEAHAAVLHMLLAGDWAGRKPDVIVEEGPAADVIKSQVARVKPELVILGTRGLSSLKQTLIGSVANAVLRDVECDLLAVPAPR</sequence>
<evidence type="ECO:0000256" key="1">
    <source>
        <dbReference type="ARBA" id="ARBA00008791"/>
    </source>
</evidence>
<evidence type="ECO:0000256" key="2">
    <source>
        <dbReference type="ARBA" id="ARBA00022741"/>
    </source>
</evidence>
<proteinExistence type="inferred from homology"/>
<accession>A7HX92</accession>
<dbReference type="InterPro" id="IPR006015">
    <property type="entry name" value="Universal_stress_UspA"/>
</dbReference>
<dbReference type="InterPro" id="IPR014729">
    <property type="entry name" value="Rossmann-like_a/b/a_fold"/>
</dbReference>
<dbReference type="PANTHER" id="PTHR46268:SF27">
    <property type="entry name" value="UNIVERSAL STRESS PROTEIN RV2623"/>
    <property type="match status" value="1"/>
</dbReference>
<feature type="domain" description="UspA" evidence="4">
    <location>
        <begin position="14"/>
        <end position="143"/>
    </location>
</feature>
<dbReference type="OrthoDB" id="5564966at2"/>
<dbReference type="InterPro" id="IPR006016">
    <property type="entry name" value="UspA"/>
</dbReference>
<keyword evidence="2" id="KW-0547">Nucleotide-binding</keyword>
<evidence type="ECO:0000313" key="6">
    <source>
        <dbReference type="Proteomes" id="UP000006377"/>
    </source>
</evidence>
<dbReference type="GO" id="GO:0005524">
    <property type="term" value="F:ATP binding"/>
    <property type="evidence" value="ECO:0007669"/>
    <property type="project" value="UniProtKB-KW"/>
</dbReference>
<protein>
    <submittedName>
        <fullName evidence="5">UspA domain protein</fullName>
    </submittedName>
</protein>
<keyword evidence="3" id="KW-0067">ATP-binding</keyword>
<organism evidence="5 6">
    <name type="scientific">Parvibaculum lavamentivorans (strain DS-1 / DSM 13023 / NCIMB 13966)</name>
    <dbReference type="NCBI Taxonomy" id="402881"/>
    <lineage>
        <taxon>Bacteria</taxon>
        <taxon>Pseudomonadati</taxon>
        <taxon>Pseudomonadota</taxon>
        <taxon>Alphaproteobacteria</taxon>
        <taxon>Hyphomicrobiales</taxon>
        <taxon>Parvibaculaceae</taxon>
        <taxon>Parvibaculum</taxon>
    </lineage>
</organism>
<name>A7HX92_PARL1</name>
<dbReference type="PANTHER" id="PTHR46268">
    <property type="entry name" value="STRESS RESPONSE PROTEIN NHAX"/>
    <property type="match status" value="1"/>
</dbReference>
<evidence type="ECO:0000313" key="5">
    <source>
        <dbReference type="EMBL" id="ABS64525.1"/>
    </source>
</evidence>